<sequence length="180" mass="22285">MIFLQYLQYNQDLIILSFNNQSQPYRFLQHYSMNSKQYHHNLLFYNTSKQLLIKQHTFCNHLQQHNLLSNDHFFKLQTNILNCLNLNHQDFQLYVLHQEAKMFLQKQQQEQDLIILSFNIQNQLNHFLYHQPMNYEQYHHILVFCNTFKQLLIKQHTFYNHHQQHNLLSNDHFFTLQTYN</sequence>
<dbReference type="EMBL" id="GL983947">
    <property type="protein sequence ID" value="EGR30760.1"/>
    <property type="molecule type" value="Genomic_DNA"/>
</dbReference>
<dbReference type="Proteomes" id="UP000008983">
    <property type="component" value="Unassembled WGS sequence"/>
</dbReference>
<evidence type="ECO:0000313" key="2">
    <source>
        <dbReference type="Proteomes" id="UP000008983"/>
    </source>
</evidence>
<name>G0QVK0_ICHMU</name>
<evidence type="ECO:0000313" key="1">
    <source>
        <dbReference type="EMBL" id="EGR30760.1"/>
    </source>
</evidence>
<dbReference type="AlphaFoldDB" id="G0QVK0"/>
<organism evidence="1 2">
    <name type="scientific">Ichthyophthirius multifiliis</name>
    <name type="common">White spot disease agent</name>
    <name type="synonym">Ich</name>
    <dbReference type="NCBI Taxonomy" id="5932"/>
    <lineage>
        <taxon>Eukaryota</taxon>
        <taxon>Sar</taxon>
        <taxon>Alveolata</taxon>
        <taxon>Ciliophora</taxon>
        <taxon>Intramacronucleata</taxon>
        <taxon>Oligohymenophorea</taxon>
        <taxon>Hymenostomatida</taxon>
        <taxon>Ophryoglenina</taxon>
        <taxon>Ichthyophthirius</taxon>
    </lineage>
</organism>
<gene>
    <name evidence="1" type="ORF">IMG5_124260</name>
</gene>
<keyword evidence="2" id="KW-1185">Reference proteome</keyword>
<dbReference type="InParanoid" id="G0QVK0"/>
<protein>
    <submittedName>
        <fullName evidence="1">Uncharacterized protein</fullName>
    </submittedName>
</protein>
<proteinExistence type="predicted"/>
<reference evidence="1 2" key="1">
    <citation type="submission" date="2011-07" db="EMBL/GenBank/DDBJ databases">
        <authorList>
            <person name="Coyne R."/>
            <person name="Brami D."/>
            <person name="Johnson J."/>
            <person name="Hostetler J."/>
            <person name="Hannick L."/>
            <person name="Clark T."/>
            <person name="Cassidy-Hanley D."/>
            <person name="Inman J."/>
        </authorList>
    </citation>
    <scope>NUCLEOTIDE SEQUENCE [LARGE SCALE GENOMIC DNA]</scope>
    <source>
        <strain evidence="1 2">G5</strain>
    </source>
</reference>
<accession>G0QVK0</accession>
<dbReference type="GeneID" id="14906876"/>
<dbReference type="RefSeq" id="XP_004032347.1">
    <property type="nucleotide sequence ID" value="XM_004032299.1"/>
</dbReference>